<keyword evidence="7" id="KW-0325">Glycoprotein</keyword>
<evidence type="ECO:0000256" key="1">
    <source>
        <dbReference type="ARBA" id="ARBA00007447"/>
    </source>
</evidence>
<dbReference type="PANTHER" id="PTHR13683:SF839">
    <property type="entry name" value="ASPARTYL PROTEASE AED3-LIKE"/>
    <property type="match status" value="1"/>
</dbReference>
<dbReference type="InterPro" id="IPR032861">
    <property type="entry name" value="TAXi_N"/>
</dbReference>
<name>A0A9P0ZC45_CUSEU</name>
<dbReference type="FunFam" id="2.40.70.10:FF:000022">
    <property type="entry name" value="Aspartyl protease AED3"/>
    <property type="match status" value="1"/>
</dbReference>
<evidence type="ECO:0000256" key="9">
    <source>
        <dbReference type="SAM" id="SignalP"/>
    </source>
</evidence>
<dbReference type="GO" id="GO:0004190">
    <property type="term" value="F:aspartic-type endopeptidase activity"/>
    <property type="evidence" value="ECO:0007669"/>
    <property type="project" value="UniProtKB-KW"/>
</dbReference>
<evidence type="ECO:0000259" key="10">
    <source>
        <dbReference type="PROSITE" id="PS51767"/>
    </source>
</evidence>
<sequence length="441" mass="46701">MQPALLILSFLLFLLSNYNSLASQFCDSSKLTSDLSVIPIYGKCSPIHNPDSSSSWVNTVMNMAVKDPQRLSYLSSLTAQKPGANVPVASAQNVLNVGNYVVRAKIGTPGQTMFMVLDTSSDNAWVPCSGCVGCSSSTVFAPNASATFGPVGCSVLECTMVRGLSCPADGSGVCNFNQSYGGDSSFSATLYRDALGLAQDVIPNYALGCINAVSGPNIPTQGLLGLGRGSMSLLSQAGALYSGVFSYCLPSFKSYYFSGSLRLGPVGQPKTIKTTPLLRNPHRPSLYYVNLTGVSVGRLRVPIAAEHLSFNPNTGSGTVIDSGTVISRFVEPAYAAIREAYKKQVAGPFSALGAFDTCFAVTQESTSPTITFHFEGMDLKLPMENTLIHSSYGNLACLAMAAAPDNVNSVLNVIANLQQQNLRVFFDTVNSRLGIAREICN</sequence>
<dbReference type="Gene3D" id="2.40.70.10">
    <property type="entry name" value="Acid Proteases"/>
    <property type="match status" value="2"/>
</dbReference>
<dbReference type="AlphaFoldDB" id="A0A9P0ZC45"/>
<keyword evidence="3 9" id="KW-0732">Signal</keyword>
<dbReference type="Pfam" id="PF14543">
    <property type="entry name" value="TAXi_N"/>
    <property type="match status" value="1"/>
</dbReference>
<evidence type="ECO:0000313" key="12">
    <source>
        <dbReference type="Proteomes" id="UP001152484"/>
    </source>
</evidence>
<keyword evidence="5" id="KW-0378">Hydrolase</keyword>
<comment type="caution">
    <text evidence="11">The sequence shown here is derived from an EMBL/GenBank/DDBJ whole genome shotgun (WGS) entry which is preliminary data.</text>
</comment>
<evidence type="ECO:0000256" key="5">
    <source>
        <dbReference type="ARBA" id="ARBA00022801"/>
    </source>
</evidence>
<dbReference type="PANTHER" id="PTHR13683">
    <property type="entry name" value="ASPARTYL PROTEASES"/>
    <property type="match status" value="1"/>
</dbReference>
<gene>
    <name evidence="11" type="ORF">CEURO_LOCUS14010</name>
</gene>
<dbReference type="Proteomes" id="UP001152484">
    <property type="component" value="Unassembled WGS sequence"/>
</dbReference>
<dbReference type="InterPro" id="IPR032799">
    <property type="entry name" value="TAXi_C"/>
</dbReference>
<feature type="active site" evidence="8">
    <location>
        <position position="118"/>
    </location>
</feature>
<organism evidence="11 12">
    <name type="scientific">Cuscuta europaea</name>
    <name type="common">European dodder</name>
    <dbReference type="NCBI Taxonomy" id="41803"/>
    <lineage>
        <taxon>Eukaryota</taxon>
        <taxon>Viridiplantae</taxon>
        <taxon>Streptophyta</taxon>
        <taxon>Embryophyta</taxon>
        <taxon>Tracheophyta</taxon>
        <taxon>Spermatophyta</taxon>
        <taxon>Magnoliopsida</taxon>
        <taxon>eudicotyledons</taxon>
        <taxon>Gunneridae</taxon>
        <taxon>Pentapetalae</taxon>
        <taxon>asterids</taxon>
        <taxon>lamiids</taxon>
        <taxon>Solanales</taxon>
        <taxon>Convolvulaceae</taxon>
        <taxon>Cuscuteae</taxon>
        <taxon>Cuscuta</taxon>
        <taxon>Cuscuta subgen. Cuscuta</taxon>
    </lineage>
</organism>
<dbReference type="GO" id="GO:0006508">
    <property type="term" value="P:proteolysis"/>
    <property type="evidence" value="ECO:0007669"/>
    <property type="project" value="UniProtKB-KW"/>
</dbReference>
<dbReference type="SUPFAM" id="SSF50630">
    <property type="entry name" value="Acid proteases"/>
    <property type="match status" value="1"/>
</dbReference>
<evidence type="ECO:0000256" key="7">
    <source>
        <dbReference type="ARBA" id="ARBA00023180"/>
    </source>
</evidence>
<comment type="similarity">
    <text evidence="1">Belongs to the peptidase A1 family.</text>
</comment>
<dbReference type="PROSITE" id="PS51767">
    <property type="entry name" value="PEPTIDASE_A1"/>
    <property type="match status" value="1"/>
</dbReference>
<keyword evidence="2" id="KW-0645">Protease</keyword>
<accession>A0A9P0ZC45</accession>
<dbReference type="InterPro" id="IPR033121">
    <property type="entry name" value="PEPTIDASE_A1"/>
</dbReference>
<dbReference type="FunFam" id="2.40.70.10:FF:000040">
    <property type="entry name" value="aspartyl protease AED3"/>
    <property type="match status" value="1"/>
</dbReference>
<evidence type="ECO:0000256" key="4">
    <source>
        <dbReference type="ARBA" id="ARBA00022750"/>
    </source>
</evidence>
<dbReference type="InterPro" id="IPR001461">
    <property type="entry name" value="Aspartic_peptidase_A1"/>
</dbReference>
<feature type="chain" id="PRO_5040144935" description="Peptidase A1 domain-containing protein" evidence="9">
    <location>
        <begin position="23"/>
        <end position="441"/>
    </location>
</feature>
<dbReference type="OrthoDB" id="2747330at2759"/>
<dbReference type="InterPro" id="IPR021109">
    <property type="entry name" value="Peptidase_aspartic_dom_sf"/>
</dbReference>
<evidence type="ECO:0000256" key="8">
    <source>
        <dbReference type="PIRSR" id="PIRSR601461-1"/>
    </source>
</evidence>
<dbReference type="Pfam" id="PF14541">
    <property type="entry name" value="TAXi_C"/>
    <property type="match status" value="1"/>
</dbReference>
<keyword evidence="6" id="KW-1015">Disulfide bond</keyword>
<proteinExistence type="inferred from homology"/>
<evidence type="ECO:0000256" key="6">
    <source>
        <dbReference type="ARBA" id="ARBA00023157"/>
    </source>
</evidence>
<feature type="active site" evidence="8">
    <location>
        <position position="321"/>
    </location>
</feature>
<reference evidence="11" key="1">
    <citation type="submission" date="2022-07" db="EMBL/GenBank/DDBJ databases">
        <authorList>
            <person name="Macas J."/>
            <person name="Novak P."/>
            <person name="Neumann P."/>
        </authorList>
    </citation>
    <scope>NUCLEOTIDE SEQUENCE</scope>
</reference>
<dbReference type="EMBL" id="CAMAPE010000035">
    <property type="protein sequence ID" value="CAH9097789.1"/>
    <property type="molecule type" value="Genomic_DNA"/>
</dbReference>
<feature type="signal peptide" evidence="9">
    <location>
        <begin position="1"/>
        <end position="22"/>
    </location>
</feature>
<evidence type="ECO:0000256" key="3">
    <source>
        <dbReference type="ARBA" id="ARBA00022729"/>
    </source>
</evidence>
<keyword evidence="4" id="KW-0064">Aspartyl protease</keyword>
<evidence type="ECO:0000313" key="11">
    <source>
        <dbReference type="EMBL" id="CAH9097789.1"/>
    </source>
</evidence>
<feature type="domain" description="Peptidase A1" evidence="10">
    <location>
        <begin position="100"/>
        <end position="436"/>
    </location>
</feature>
<evidence type="ECO:0000256" key="2">
    <source>
        <dbReference type="ARBA" id="ARBA00022670"/>
    </source>
</evidence>
<keyword evidence="12" id="KW-1185">Reference proteome</keyword>
<protein>
    <recommendedName>
        <fullName evidence="10">Peptidase A1 domain-containing protein</fullName>
    </recommendedName>
</protein>